<accession>A0ABS3FPY6</accession>
<proteinExistence type="predicted"/>
<sequence length="309" mass="35812">MQLADSEIDLFYHLYYSLLIYVNQKIGLFAGICGSEEMTELTHLQVNELRQRLYAYPYIFELFAEENPLKFSPDLLQIVFSWQNFISGRFYIYSYQENYAVLIADRPPSKAYGVLALDCPFPELVGSVLPVMVETVLLPFKNKIIYDGTLQAYPFYLGLSIKGSLTETYHHAVEKFGIIDSLTKLEAKPEAPSPQSEDELGPLSDGERLKFYLQSEENRKKYEVQIQELVKKTIDLKVIYYQEMGRLYAEVYLERWREIGIKKGWIALFEEMPIASGGTKAEVEGILKKIIPADRRKFVYIFRLKPGDR</sequence>
<evidence type="ECO:0000313" key="1">
    <source>
        <dbReference type="EMBL" id="MBO0348686.1"/>
    </source>
</evidence>
<dbReference type="EMBL" id="JAFLQW010000166">
    <property type="protein sequence ID" value="MBO0348686.1"/>
    <property type="molecule type" value="Genomic_DNA"/>
</dbReference>
<evidence type="ECO:0000313" key="2">
    <source>
        <dbReference type="Proteomes" id="UP000664844"/>
    </source>
</evidence>
<keyword evidence="2" id="KW-1185">Reference proteome</keyword>
<protein>
    <submittedName>
        <fullName evidence="1">Uncharacterized protein</fullName>
    </submittedName>
</protein>
<comment type="caution">
    <text evidence="1">The sequence shown here is derived from an EMBL/GenBank/DDBJ whole genome shotgun (WGS) entry which is preliminary data.</text>
</comment>
<gene>
    <name evidence="1" type="ORF">J0895_06140</name>
</gene>
<name>A0ABS3FPY6_9CYAN</name>
<organism evidence="1 2">
    <name type="scientific">Phormidium pseudopriestleyi FRX01</name>
    <dbReference type="NCBI Taxonomy" id="1759528"/>
    <lineage>
        <taxon>Bacteria</taxon>
        <taxon>Bacillati</taxon>
        <taxon>Cyanobacteriota</taxon>
        <taxon>Cyanophyceae</taxon>
        <taxon>Oscillatoriophycideae</taxon>
        <taxon>Oscillatoriales</taxon>
        <taxon>Oscillatoriaceae</taxon>
        <taxon>Phormidium</taxon>
    </lineage>
</organism>
<dbReference type="Proteomes" id="UP000664844">
    <property type="component" value="Unassembled WGS sequence"/>
</dbReference>
<dbReference type="RefSeq" id="WP_207087231.1">
    <property type="nucleotide sequence ID" value="NZ_JAFLQW010000166.1"/>
</dbReference>
<reference evidence="1 2" key="1">
    <citation type="submission" date="2021-03" db="EMBL/GenBank/DDBJ databases">
        <title>Metabolic Capacity of the Antarctic Cyanobacterium Phormidium pseudopriestleyi that Sustains Oxygenic Photosynthesis in the Presence of Hydrogen Sulfide.</title>
        <authorList>
            <person name="Lumian J.E."/>
            <person name="Jungblut A.D."/>
            <person name="Dillon M.L."/>
            <person name="Hawes I."/>
            <person name="Doran P.T."/>
            <person name="Mackey T.J."/>
            <person name="Dick G.J."/>
            <person name="Grettenberger C.L."/>
            <person name="Sumner D.Y."/>
        </authorList>
    </citation>
    <scope>NUCLEOTIDE SEQUENCE [LARGE SCALE GENOMIC DNA]</scope>
    <source>
        <strain evidence="1 2">FRX01</strain>
    </source>
</reference>